<evidence type="ECO:0000259" key="6">
    <source>
        <dbReference type="SMART" id="SM00385"/>
    </source>
</evidence>
<evidence type="ECO:0000313" key="8">
    <source>
        <dbReference type="EMBL" id="KAG2185321.1"/>
    </source>
</evidence>
<accession>A0A8H7Q3V0</accession>
<feature type="compositionally biased region" description="Polar residues" evidence="5">
    <location>
        <begin position="82"/>
        <end position="93"/>
    </location>
</feature>
<keyword evidence="3" id="KW-0131">Cell cycle</keyword>
<feature type="compositionally biased region" description="Polar residues" evidence="5">
    <location>
        <begin position="53"/>
        <end position="62"/>
    </location>
</feature>
<proteinExistence type="inferred from homology"/>
<feature type="domain" description="Cyclin-like" evidence="6">
    <location>
        <begin position="272"/>
        <end position="356"/>
    </location>
</feature>
<dbReference type="InterPro" id="IPR004367">
    <property type="entry name" value="Cyclin_C-dom"/>
</dbReference>
<dbReference type="InterPro" id="IPR046965">
    <property type="entry name" value="Cyclin_A/B-like"/>
</dbReference>
<dbReference type="CDD" id="cd20512">
    <property type="entry name" value="CYCLIN_CLBs_yeast_rpt2"/>
    <property type="match status" value="1"/>
</dbReference>
<dbReference type="Pfam" id="PF02984">
    <property type="entry name" value="Cyclin_C"/>
    <property type="match status" value="1"/>
</dbReference>
<dbReference type="Proteomes" id="UP000612746">
    <property type="component" value="Unassembled WGS sequence"/>
</dbReference>
<name>A0A8H7Q3V0_9FUNG</name>
<keyword evidence="2 4" id="KW-0195">Cyclin</keyword>
<comment type="caution">
    <text evidence="8">The sequence shown here is derived from an EMBL/GenBank/DDBJ whole genome shotgun (WGS) entry which is preliminary data.</text>
</comment>
<dbReference type="PROSITE" id="PS00292">
    <property type="entry name" value="CYCLINS"/>
    <property type="match status" value="1"/>
</dbReference>
<dbReference type="FunFam" id="1.10.472.10:FF:000001">
    <property type="entry name" value="G2/mitotic-specific cyclin"/>
    <property type="match status" value="1"/>
</dbReference>
<dbReference type="OrthoDB" id="5590282at2759"/>
<dbReference type="CDD" id="cd20568">
    <property type="entry name" value="CYCLIN_CLBs_yeast_rpt1"/>
    <property type="match status" value="1"/>
</dbReference>
<dbReference type="Pfam" id="PF00134">
    <property type="entry name" value="Cyclin_N"/>
    <property type="match status" value="1"/>
</dbReference>
<protein>
    <submittedName>
        <fullName evidence="8">Uncharacterized protein</fullName>
    </submittedName>
</protein>
<feature type="domain" description="Cyclin-like" evidence="6">
    <location>
        <begin position="369"/>
        <end position="460"/>
    </location>
</feature>
<dbReference type="PIRSF" id="PIRSF001771">
    <property type="entry name" value="Cyclin_A_B_D_E"/>
    <property type="match status" value="1"/>
</dbReference>
<dbReference type="SMART" id="SM01332">
    <property type="entry name" value="Cyclin_C"/>
    <property type="match status" value="1"/>
</dbReference>
<dbReference type="PANTHER" id="PTHR10177">
    <property type="entry name" value="CYCLINS"/>
    <property type="match status" value="1"/>
</dbReference>
<dbReference type="InterPro" id="IPR006671">
    <property type="entry name" value="Cyclin_N"/>
</dbReference>
<dbReference type="AlphaFoldDB" id="A0A8H7Q3V0"/>
<keyword evidence="1" id="KW-0132">Cell division</keyword>
<dbReference type="InterPro" id="IPR036915">
    <property type="entry name" value="Cyclin-like_sf"/>
</dbReference>
<comment type="similarity">
    <text evidence="4">Belongs to the cyclin family.</text>
</comment>
<dbReference type="Gene3D" id="1.10.472.10">
    <property type="entry name" value="Cyclin-like"/>
    <property type="match status" value="2"/>
</dbReference>
<evidence type="ECO:0000256" key="3">
    <source>
        <dbReference type="ARBA" id="ARBA00023306"/>
    </source>
</evidence>
<dbReference type="EMBL" id="JAEPRA010000005">
    <property type="protein sequence ID" value="KAG2185321.1"/>
    <property type="molecule type" value="Genomic_DNA"/>
</dbReference>
<evidence type="ECO:0000256" key="4">
    <source>
        <dbReference type="RuleBase" id="RU000383"/>
    </source>
</evidence>
<reference evidence="8" key="1">
    <citation type="submission" date="2020-12" db="EMBL/GenBank/DDBJ databases">
        <title>Metabolic potential, ecology and presence of endohyphal bacteria is reflected in genomic diversity of Mucoromycotina.</title>
        <authorList>
            <person name="Muszewska A."/>
            <person name="Okrasinska A."/>
            <person name="Steczkiewicz K."/>
            <person name="Drgas O."/>
            <person name="Orlowska M."/>
            <person name="Perlinska-Lenart U."/>
            <person name="Aleksandrzak-Piekarczyk T."/>
            <person name="Szatraj K."/>
            <person name="Zielenkiewicz U."/>
            <person name="Pilsyk S."/>
            <person name="Malc E."/>
            <person name="Mieczkowski P."/>
            <person name="Kruszewska J.S."/>
            <person name="Biernat P."/>
            <person name="Pawlowska J."/>
        </authorList>
    </citation>
    <scope>NUCLEOTIDE SEQUENCE</scope>
    <source>
        <strain evidence="8">WA0000051536</strain>
    </source>
</reference>
<keyword evidence="9" id="KW-1185">Reference proteome</keyword>
<dbReference type="SMART" id="SM00385">
    <property type="entry name" value="CYCLIN"/>
    <property type="match status" value="2"/>
</dbReference>
<dbReference type="GO" id="GO:0044772">
    <property type="term" value="P:mitotic cell cycle phase transition"/>
    <property type="evidence" value="ECO:0007669"/>
    <property type="project" value="InterPro"/>
</dbReference>
<feature type="region of interest" description="Disordered" evidence="5">
    <location>
        <begin position="42"/>
        <end position="62"/>
    </location>
</feature>
<dbReference type="GO" id="GO:0051301">
    <property type="term" value="P:cell division"/>
    <property type="evidence" value="ECO:0007669"/>
    <property type="project" value="UniProtKB-KW"/>
</dbReference>
<organism evidence="8 9">
    <name type="scientific">Umbelopsis vinacea</name>
    <dbReference type="NCBI Taxonomy" id="44442"/>
    <lineage>
        <taxon>Eukaryota</taxon>
        <taxon>Fungi</taxon>
        <taxon>Fungi incertae sedis</taxon>
        <taxon>Mucoromycota</taxon>
        <taxon>Mucoromycotina</taxon>
        <taxon>Umbelopsidomycetes</taxon>
        <taxon>Umbelopsidales</taxon>
        <taxon>Umbelopsidaceae</taxon>
        <taxon>Umbelopsis</taxon>
    </lineage>
</organism>
<feature type="domain" description="Cyclin C-terminal" evidence="7">
    <location>
        <begin position="365"/>
        <end position="489"/>
    </location>
</feature>
<dbReference type="InterPro" id="IPR048258">
    <property type="entry name" value="Cyclins_cyclin-box"/>
</dbReference>
<evidence type="ECO:0000256" key="2">
    <source>
        <dbReference type="ARBA" id="ARBA00023127"/>
    </source>
</evidence>
<feature type="region of interest" description="Disordered" evidence="5">
    <location>
        <begin position="82"/>
        <end position="102"/>
    </location>
</feature>
<dbReference type="GO" id="GO:0016538">
    <property type="term" value="F:cyclin-dependent protein serine/threonine kinase regulator activity"/>
    <property type="evidence" value="ECO:0007669"/>
    <property type="project" value="InterPro"/>
</dbReference>
<evidence type="ECO:0000256" key="5">
    <source>
        <dbReference type="SAM" id="MobiDB-lite"/>
    </source>
</evidence>
<evidence type="ECO:0000313" key="9">
    <source>
        <dbReference type="Proteomes" id="UP000612746"/>
    </source>
</evidence>
<dbReference type="InterPro" id="IPR013763">
    <property type="entry name" value="Cyclin-like_dom"/>
</dbReference>
<sequence length="501" mass="57667">MFSRNSNVSKPKLLVYYDMQTCFYRVPLTLAIPLLVNSENENNAKQSVKDANTKTSTQTTRLKSATTTNTNVFQKRRSVLNDVSNAKSQQKPTSENEKAVSKATEITKTVRTEIKHEKKVIEIIKEDATKDKNGDDIVRAVPVLPINLPAHLKKSQNALKDENNELQSIRLGKRSRSFFSDISNHISTHEMSEDIQEATVADLDEEKRALQVATQTWTDLDAEDKNDPMMVTEYVNEIFEYMRVLELETLPQANYMESQKELVWKMRGILVDWLMEVHCNFGLLPETLFLAVNIIDRFLSARVVSLVKLQLVGVTALFIASKYEEVMAPSIKNFTFMADGSLKDADILKAERYVLQVLDFQLCYPNPMHFLRRASKADNYDIYTRTVAKYFMEIPLVDHRFMGCPPSLISASALFLAKKMLSRGDWTFLLTSGHNQDANLVHYSGYKETQLRKWAELMLDYLAQEPIHDAFYKKYASKKFMKASIFVRDWMVKHYNNRPTD</sequence>
<dbReference type="InterPro" id="IPR039361">
    <property type="entry name" value="Cyclin"/>
</dbReference>
<evidence type="ECO:0000259" key="7">
    <source>
        <dbReference type="SMART" id="SM01332"/>
    </source>
</evidence>
<evidence type="ECO:0000256" key="1">
    <source>
        <dbReference type="ARBA" id="ARBA00022618"/>
    </source>
</evidence>
<gene>
    <name evidence="8" type="ORF">INT44_002111</name>
</gene>
<dbReference type="SUPFAM" id="SSF47954">
    <property type="entry name" value="Cyclin-like"/>
    <property type="match status" value="2"/>
</dbReference>